<dbReference type="Proteomes" id="UP001476950">
    <property type="component" value="Unassembled WGS sequence"/>
</dbReference>
<keyword evidence="2" id="KW-1185">Reference proteome</keyword>
<accession>A0ABV0KL25</accession>
<protein>
    <submittedName>
        <fullName evidence="1">Uncharacterized protein</fullName>
    </submittedName>
</protein>
<reference evidence="1 2" key="1">
    <citation type="submission" date="2022-04" db="EMBL/GenBank/DDBJ databases">
        <title>Positive selection, recombination, and allopatry shape intraspecific diversity of widespread and dominant cyanobacteria.</title>
        <authorList>
            <person name="Wei J."/>
            <person name="Shu W."/>
            <person name="Hu C."/>
        </authorList>
    </citation>
    <scope>NUCLEOTIDE SEQUENCE [LARGE SCALE GENOMIC DNA]</scope>
    <source>
        <strain evidence="1 2">AS-A4</strain>
    </source>
</reference>
<gene>
    <name evidence="1" type="ORF">NDI38_15635</name>
</gene>
<dbReference type="RefSeq" id="WP_190449577.1">
    <property type="nucleotide sequence ID" value="NZ_JAMPLM010000013.1"/>
</dbReference>
<comment type="caution">
    <text evidence="1">The sequence shown here is derived from an EMBL/GenBank/DDBJ whole genome shotgun (WGS) entry which is preliminary data.</text>
</comment>
<organism evidence="1 2">
    <name type="scientific">Stenomitos frigidus AS-A4</name>
    <dbReference type="NCBI Taxonomy" id="2933935"/>
    <lineage>
        <taxon>Bacteria</taxon>
        <taxon>Bacillati</taxon>
        <taxon>Cyanobacteriota</taxon>
        <taxon>Cyanophyceae</taxon>
        <taxon>Leptolyngbyales</taxon>
        <taxon>Leptolyngbyaceae</taxon>
        <taxon>Stenomitos</taxon>
    </lineage>
</organism>
<proteinExistence type="predicted"/>
<evidence type="ECO:0000313" key="2">
    <source>
        <dbReference type="Proteomes" id="UP001476950"/>
    </source>
</evidence>
<sequence length="67" mass="7590">MKNKLILFATGLVVLAAGSAVGYWHHSQREWCVQFTSGGGQEVTYSRGCLNRQRYKKWTLTASRIDI</sequence>
<evidence type="ECO:0000313" key="1">
    <source>
        <dbReference type="EMBL" id="MEP1059870.1"/>
    </source>
</evidence>
<name>A0ABV0KL25_9CYAN</name>
<dbReference type="EMBL" id="JAMPLM010000013">
    <property type="protein sequence ID" value="MEP1059870.1"/>
    <property type="molecule type" value="Genomic_DNA"/>
</dbReference>